<keyword evidence="1" id="KW-1133">Transmembrane helix</keyword>
<dbReference type="Pfam" id="PF07963">
    <property type="entry name" value="N_methyl"/>
    <property type="match status" value="1"/>
</dbReference>
<name>A0A1E7ZC42_9ALTE</name>
<dbReference type="EMBL" id="MDHN01000021">
    <property type="protein sequence ID" value="OFC71031.1"/>
    <property type="molecule type" value="Genomic_DNA"/>
</dbReference>
<sequence length="176" mass="18960">MNDNAGFTLIELVIVIVILGVLAVTAAPRFIDLSDDANDSVTLAQMGAFKSGVNLLHAKWQIRRQSSISISGQTVEFTDDGWPKGSTDDSVGCAELWSEVFADAEPVTVLNNYTDTLSAGWNAFYYGEVCGYIKSQSGGGTVYPSNTPHFAYYMTNFSEPSAGYTGSPGEVKIYNL</sequence>
<proteinExistence type="predicted"/>
<accession>A0A1E7ZC42</accession>
<dbReference type="Proteomes" id="UP000175691">
    <property type="component" value="Unassembled WGS sequence"/>
</dbReference>
<keyword evidence="3" id="KW-1185">Reference proteome</keyword>
<dbReference type="AlphaFoldDB" id="A0A1E7ZC42"/>
<dbReference type="SUPFAM" id="SSF54523">
    <property type="entry name" value="Pili subunits"/>
    <property type="match status" value="1"/>
</dbReference>
<dbReference type="RefSeq" id="WP_070125425.1">
    <property type="nucleotide sequence ID" value="NZ_MDHN01000021.1"/>
</dbReference>
<dbReference type="InterPro" id="IPR045584">
    <property type="entry name" value="Pilin-like"/>
</dbReference>
<evidence type="ECO:0000313" key="3">
    <source>
        <dbReference type="Proteomes" id="UP000175691"/>
    </source>
</evidence>
<dbReference type="Gene3D" id="3.30.700.10">
    <property type="entry name" value="Glycoprotein, Type 4 Pilin"/>
    <property type="match status" value="1"/>
</dbReference>
<dbReference type="STRING" id="1656094.BFC18_10675"/>
<comment type="caution">
    <text evidence="2">The sequence shown here is derived from an EMBL/GenBank/DDBJ whole genome shotgun (WGS) entry which is preliminary data.</text>
</comment>
<dbReference type="PROSITE" id="PS00409">
    <property type="entry name" value="PROKAR_NTER_METHYL"/>
    <property type="match status" value="1"/>
</dbReference>
<gene>
    <name evidence="2" type="ORF">BFC18_10675</name>
</gene>
<keyword evidence="1" id="KW-0812">Transmembrane</keyword>
<evidence type="ECO:0008006" key="4">
    <source>
        <dbReference type="Google" id="ProtNLM"/>
    </source>
</evidence>
<evidence type="ECO:0000256" key="1">
    <source>
        <dbReference type="SAM" id="Phobius"/>
    </source>
</evidence>
<protein>
    <recommendedName>
        <fullName evidence="4">Prepilin-type N-terminal cleavage/methylation domain-containing protein</fullName>
    </recommendedName>
</protein>
<evidence type="ECO:0000313" key="2">
    <source>
        <dbReference type="EMBL" id="OFC71031.1"/>
    </source>
</evidence>
<organism evidence="2 3">
    <name type="scientific">Alteromonas confluentis</name>
    <dbReference type="NCBI Taxonomy" id="1656094"/>
    <lineage>
        <taxon>Bacteria</taxon>
        <taxon>Pseudomonadati</taxon>
        <taxon>Pseudomonadota</taxon>
        <taxon>Gammaproteobacteria</taxon>
        <taxon>Alteromonadales</taxon>
        <taxon>Alteromonadaceae</taxon>
        <taxon>Alteromonas/Salinimonas group</taxon>
        <taxon>Alteromonas</taxon>
    </lineage>
</organism>
<reference evidence="2 3" key="1">
    <citation type="submission" date="2016-08" db="EMBL/GenBank/DDBJ databases">
        <authorList>
            <person name="Seilhamer J.J."/>
        </authorList>
    </citation>
    <scope>NUCLEOTIDE SEQUENCE [LARGE SCALE GENOMIC DNA]</scope>
    <source>
        <strain evidence="2 3">KCTC 42603</strain>
    </source>
</reference>
<dbReference type="NCBIfam" id="TIGR02532">
    <property type="entry name" value="IV_pilin_GFxxxE"/>
    <property type="match status" value="1"/>
</dbReference>
<keyword evidence="1" id="KW-0472">Membrane</keyword>
<dbReference type="InterPro" id="IPR012902">
    <property type="entry name" value="N_methyl_site"/>
</dbReference>
<feature type="transmembrane region" description="Helical" evidence="1">
    <location>
        <begin position="6"/>
        <end position="27"/>
    </location>
</feature>